<accession>A0A975U9Z4</accession>
<evidence type="ECO:0000313" key="3">
    <source>
        <dbReference type="Proteomes" id="UP000694232"/>
    </source>
</evidence>
<name>A0A975U9Z4_9VIBR</name>
<dbReference type="EMBL" id="CP076643">
    <property type="protein sequence ID" value="QXO17271.1"/>
    <property type="molecule type" value="Genomic_DNA"/>
</dbReference>
<protein>
    <recommendedName>
        <fullName evidence="4">50S ribosomal protein L33</fullName>
    </recommendedName>
</protein>
<dbReference type="KEGG" id="vos:KNV97_18000"/>
<evidence type="ECO:0008006" key="4">
    <source>
        <dbReference type="Google" id="ProtNLM"/>
    </source>
</evidence>
<reference evidence="2" key="1">
    <citation type="submission" date="2021-06" db="EMBL/GenBank/DDBJ databases">
        <title>Vibrio nov. sp., novel gut bacterium isolated from Yellow Sea oyster.</title>
        <authorList>
            <person name="Muhammad N."/>
            <person name="Nguyen T.H."/>
            <person name="Lee Y.-J."/>
            <person name="Ko J."/>
            <person name="Kim S.-G."/>
        </authorList>
    </citation>
    <scope>NUCLEOTIDE SEQUENCE</scope>
    <source>
        <strain evidence="2">OG9-811</strain>
    </source>
</reference>
<dbReference type="AlphaFoldDB" id="A0A975U9Z4"/>
<sequence length="157" mass="18442">MRVSPRRRRRWNNFLILAVILFIGIINLPSIIKSYLIEPLVSPYPALLNPQAELQAMHFTRLSLQKSHGEWQASPPINIEPQALIERWQQLTGTLVDEQTYQSLQPKLGNPHSIEVWYQGQEEPQRITYYQAPQFWLFKNWQNEWIAVSAEAGYLFP</sequence>
<keyword evidence="1" id="KW-1133">Transmembrane helix</keyword>
<feature type="transmembrane region" description="Helical" evidence="1">
    <location>
        <begin position="12"/>
        <end position="32"/>
    </location>
</feature>
<keyword evidence="3" id="KW-1185">Reference proteome</keyword>
<keyword evidence="1" id="KW-0812">Transmembrane</keyword>
<evidence type="ECO:0000256" key="1">
    <source>
        <dbReference type="SAM" id="Phobius"/>
    </source>
</evidence>
<gene>
    <name evidence="2" type="ORF">KNV97_18000</name>
</gene>
<organism evidence="2 3">
    <name type="scientific">Vibrio ostreae</name>
    <dbReference type="NCBI Taxonomy" id="2841925"/>
    <lineage>
        <taxon>Bacteria</taxon>
        <taxon>Pseudomonadati</taxon>
        <taxon>Pseudomonadota</taxon>
        <taxon>Gammaproteobacteria</taxon>
        <taxon>Vibrionales</taxon>
        <taxon>Vibrionaceae</taxon>
        <taxon>Vibrio</taxon>
    </lineage>
</organism>
<proteinExistence type="predicted"/>
<evidence type="ECO:0000313" key="2">
    <source>
        <dbReference type="EMBL" id="QXO17271.1"/>
    </source>
</evidence>
<dbReference type="Proteomes" id="UP000694232">
    <property type="component" value="Chromosome 1"/>
</dbReference>
<keyword evidence="1" id="KW-0472">Membrane</keyword>
<dbReference type="RefSeq" id="WP_218562505.1">
    <property type="nucleotide sequence ID" value="NZ_CP076643.1"/>
</dbReference>